<dbReference type="InterPro" id="IPR051452">
    <property type="entry name" value="Diverse_Oxidoreductases"/>
</dbReference>
<evidence type="ECO:0000256" key="4">
    <source>
        <dbReference type="ARBA" id="ARBA00023014"/>
    </source>
</evidence>
<name>A0A517Z5Q5_9PLAN</name>
<evidence type="ECO:0000256" key="3">
    <source>
        <dbReference type="ARBA" id="ARBA00023004"/>
    </source>
</evidence>
<dbReference type="EMBL" id="CP036275">
    <property type="protein sequence ID" value="QDU37828.1"/>
    <property type="molecule type" value="Genomic_DNA"/>
</dbReference>
<proteinExistence type="predicted"/>
<dbReference type="AlphaFoldDB" id="A0A517Z5Q5"/>
<dbReference type="InterPro" id="IPR036010">
    <property type="entry name" value="2Fe-2S_ferredoxin-like_sf"/>
</dbReference>
<dbReference type="EC" id="1.2.7.4" evidence="6"/>
<evidence type="ECO:0000259" key="5">
    <source>
        <dbReference type="Pfam" id="PF01799"/>
    </source>
</evidence>
<dbReference type="OrthoDB" id="9796880at2"/>
<dbReference type="GO" id="GO:0046872">
    <property type="term" value="F:metal ion binding"/>
    <property type="evidence" value="ECO:0007669"/>
    <property type="project" value="UniProtKB-KW"/>
</dbReference>
<accession>A0A517Z5Q5</accession>
<dbReference type="SUPFAM" id="SSF47741">
    <property type="entry name" value="CO dehydrogenase ISP C-domain like"/>
    <property type="match status" value="1"/>
</dbReference>
<protein>
    <submittedName>
        <fullName evidence="6">Carbon monoxide dehydrogenase small chain</fullName>
        <ecNumber evidence="6">1.2.7.4</ecNumber>
    </submittedName>
</protein>
<keyword evidence="2" id="KW-0479">Metal-binding</keyword>
<evidence type="ECO:0000313" key="6">
    <source>
        <dbReference type="EMBL" id="QDU37828.1"/>
    </source>
</evidence>
<dbReference type="InterPro" id="IPR019546">
    <property type="entry name" value="TAT_signal_bac_arc"/>
</dbReference>
<dbReference type="PANTHER" id="PTHR44379">
    <property type="entry name" value="OXIDOREDUCTASE WITH IRON-SULFUR SUBUNIT"/>
    <property type="match status" value="1"/>
</dbReference>
<dbReference type="PANTHER" id="PTHR44379:SF8">
    <property type="entry name" value="XANTHINE DEHYDROGENASE IRON-SULFUR-BINDING SUBUNIT XDHC-RELATED"/>
    <property type="match status" value="1"/>
</dbReference>
<keyword evidence="6" id="KW-0560">Oxidoreductase</keyword>
<sequence length="206" mass="22096">MTDKRRQRPDDSAFSRRSFLKGSGAAVAATAITTQAEDALAQQDDKQVVSGSTKITLQVNGQSHEVTVEPRTTLLEVLRDQLDLTGCKDLKDVHVDGADTVIVDGKATYAGTMLALQARGKEIRTVESLRNGDEVDEVVDGFVRHDAMQCGFCTPGFVMATRAFLDRNPGASLEEVRKGLGGNICRCGTYDGITQCAMELAKKGGA</sequence>
<dbReference type="InterPro" id="IPR002888">
    <property type="entry name" value="2Fe-2S-bd"/>
</dbReference>
<dbReference type="KEGG" id="mri:Mal4_21450"/>
<dbReference type="InterPro" id="IPR006311">
    <property type="entry name" value="TAT_signal"/>
</dbReference>
<evidence type="ECO:0000256" key="1">
    <source>
        <dbReference type="ARBA" id="ARBA00022714"/>
    </source>
</evidence>
<dbReference type="RefSeq" id="WP_145373329.1">
    <property type="nucleotide sequence ID" value="NZ_CP036275.1"/>
</dbReference>
<dbReference type="GO" id="GO:0043885">
    <property type="term" value="F:anaerobic carbon-monoxide dehydrogenase activity"/>
    <property type="evidence" value="ECO:0007669"/>
    <property type="project" value="UniProtKB-EC"/>
</dbReference>
<dbReference type="Pfam" id="PF10518">
    <property type="entry name" value="TAT_signal"/>
    <property type="match status" value="1"/>
</dbReference>
<feature type="domain" description="[2Fe-2S]-binding" evidence="5">
    <location>
        <begin position="125"/>
        <end position="195"/>
    </location>
</feature>
<dbReference type="InterPro" id="IPR012675">
    <property type="entry name" value="Beta-grasp_dom_sf"/>
</dbReference>
<evidence type="ECO:0000313" key="7">
    <source>
        <dbReference type="Proteomes" id="UP000320496"/>
    </source>
</evidence>
<dbReference type="NCBIfam" id="TIGR01409">
    <property type="entry name" value="TAT_signal_seq"/>
    <property type="match status" value="1"/>
</dbReference>
<evidence type="ECO:0000256" key="2">
    <source>
        <dbReference type="ARBA" id="ARBA00022723"/>
    </source>
</evidence>
<dbReference type="SUPFAM" id="SSF54292">
    <property type="entry name" value="2Fe-2S ferredoxin-like"/>
    <property type="match status" value="1"/>
</dbReference>
<keyword evidence="4" id="KW-0411">Iron-sulfur</keyword>
<dbReference type="PROSITE" id="PS51318">
    <property type="entry name" value="TAT"/>
    <property type="match status" value="1"/>
</dbReference>
<keyword evidence="7" id="KW-1185">Reference proteome</keyword>
<gene>
    <name evidence="6" type="primary">cutS_1</name>
    <name evidence="6" type="ORF">Mal4_21450</name>
</gene>
<dbReference type="Gene3D" id="3.10.20.30">
    <property type="match status" value="1"/>
</dbReference>
<organism evidence="6 7">
    <name type="scientific">Maioricimonas rarisocia</name>
    <dbReference type="NCBI Taxonomy" id="2528026"/>
    <lineage>
        <taxon>Bacteria</taxon>
        <taxon>Pseudomonadati</taxon>
        <taxon>Planctomycetota</taxon>
        <taxon>Planctomycetia</taxon>
        <taxon>Planctomycetales</taxon>
        <taxon>Planctomycetaceae</taxon>
        <taxon>Maioricimonas</taxon>
    </lineage>
</organism>
<keyword evidence="3" id="KW-0408">Iron</keyword>
<dbReference type="GO" id="GO:0051537">
    <property type="term" value="F:2 iron, 2 sulfur cluster binding"/>
    <property type="evidence" value="ECO:0007669"/>
    <property type="project" value="UniProtKB-KW"/>
</dbReference>
<dbReference type="InterPro" id="IPR036884">
    <property type="entry name" value="2Fe-2S-bd_dom_sf"/>
</dbReference>
<dbReference type="Pfam" id="PF01799">
    <property type="entry name" value="Fer2_2"/>
    <property type="match status" value="1"/>
</dbReference>
<dbReference type="Proteomes" id="UP000320496">
    <property type="component" value="Chromosome"/>
</dbReference>
<reference evidence="6 7" key="1">
    <citation type="submission" date="2019-02" db="EMBL/GenBank/DDBJ databases">
        <title>Deep-cultivation of Planctomycetes and their phenomic and genomic characterization uncovers novel biology.</title>
        <authorList>
            <person name="Wiegand S."/>
            <person name="Jogler M."/>
            <person name="Boedeker C."/>
            <person name="Pinto D."/>
            <person name="Vollmers J."/>
            <person name="Rivas-Marin E."/>
            <person name="Kohn T."/>
            <person name="Peeters S.H."/>
            <person name="Heuer A."/>
            <person name="Rast P."/>
            <person name="Oberbeckmann S."/>
            <person name="Bunk B."/>
            <person name="Jeske O."/>
            <person name="Meyerdierks A."/>
            <person name="Storesund J.E."/>
            <person name="Kallscheuer N."/>
            <person name="Luecker S."/>
            <person name="Lage O.M."/>
            <person name="Pohl T."/>
            <person name="Merkel B.J."/>
            <person name="Hornburger P."/>
            <person name="Mueller R.-W."/>
            <person name="Bruemmer F."/>
            <person name="Labrenz M."/>
            <person name="Spormann A.M."/>
            <person name="Op den Camp H."/>
            <person name="Overmann J."/>
            <person name="Amann R."/>
            <person name="Jetten M.S.M."/>
            <person name="Mascher T."/>
            <person name="Medema M.H."/>
            <person name="Devos D.P."/>
            <person name="Kaster A.-K."/>
            <person name="Ovreas L."/>
            <person name="Rohde M."/>
            <person name="Galperin M.Y."/>
            <person name="Jogler C."/>
        </authorList>
    </citation>
    <scope>NUCLEOTIDE SEQUENCE [LARGE SCALE GENOMIC DNA]</scope>
    <source>
        <strain evidence="6 7">Mal4</strain>
    </source>
</reference>
<keyword evidence="1" id="KW-0001">2Fe-2S</keyword>
<dbReference type="Gene3D" id="1.10.150.120">
    <property type="entry name" value="[2Fe-2S]-binding domain"/>
    <property type="match status" value="1"/>
</dbReference>